<comment type="caution">
    <text evidence="2">The sequence shown here is derived from an EMBL/GenBank/DDBJ whole genome shotgun (WGS) entry which is preliminary data.</text>
</comment>
<organism evidence="2 3">
    <name type="scientific">Candidatus Desantisbacteria bacterium CG23_combo_of_CG06-09_8_20_14_all_40_23</name>
    <dbReference type="NCBI Taxonomy" id="1974550"/>
    <lineage>
        <taxon>Bacteria</taxon>
        <taxon>Candidatus Desantisiibacteriota</taxon>
    </lineage>
</organism>
<sequence length="153" mass="17679">MRMISVKNEIIIDAPLSVVFNIASDVEKYPEFIPTYKKVKIIEQDGERMIVQREGMAWGKLVNWSSEVWISPNISIKAIQLEGPLQGMRIEWQFEEIDDRTRILLVHNFEYKRIPFIGNLIARFIIARIVSRMAEETLKGIKGMSEKQLTVGG</sequence>
<dbReference type="InterPro" id="IPR005031">
    <property type="entry name" value="COQ10_START"/>
</dbReference>
<dbReference type="Proteomes" id="UP000231067">
    <property type="component" value="Unassembled WGS sequence"/>
</dbReference>
<accession>A0A2H0AAJ8</accession>
<feature type="domain" description="Coenzyme Q-binding protein COQ10 START" evidence="1">
    <location>
        <begin position="12"/>
        <end position="135"/>
    </location>
</feature>
<protein>
    <recommendedName>
        <fullName evidence="1">Coenzyme Q-binding protein COQ10 START domain-containing protein</fullName>
    </recommendedName>
</protein>
<dbReference type="Gene3D" id="3.30.530.20">
    <property type="match status" value="1"/>
</dbReference>
<dbReference type="EMBL" id="PCSH01000010">
    <property type="protein sequence ID" value="PIP42413.1"/>
    <property type="molecule type" value="Genomic_DNA"/>
</dbReference>
<reference evidence="2 3" key="1">
    <citation type="submission" date="2017-09" db="EMBL/GenBank/DDBJ databases">
        <title>Depth-based differentiation of microbial function through sediment-hosted aquifers and enrichment of novel symbionts in the deep terrestrial subsurface.</title>
        <authorList>
            <person name="Probst A.J."/>
            <person name="Ladd B."/>
            <person name="Jarett J.K."/>
            <person name="Geller-Mcgrath D.E."/>
            <person name="Sieber C.M."/>
            <person name="Emerson J.B."/>
            <person name="Anantharaman K."/>
            <person name="Thomas B.C."/>
            <person name="Malmstrom R."/>
            <person name="Stieglmeier M."/>
            <person name="Klingl A."/>
            <person name="Woyke T."/>
            <person name="Ryan C.M."/>
            <person name="Banfield J.F."/>
        </authorList>
    </citation>
    <scope>NUCLEOTIDE SEQUENCE [LARGE SCALE GENOMIC DNA]</scope>
    <source>
        <strain evidence="2">CG23_combo_of_CG06-09_8_20_14_all_40_23</strain>
    </source>
</reference>
<evidence type="ECO:0000259" key="1">
    <source>
        <dbReference type="Pfam" id="PF03364"/>
    </source>
</evidence>
<name>A0A2H0AAJ8_9BACT</name>
<gene>
    <name evidence="2" type="ORF">COX18_00505</name>
</gene>
<dbReference type="Pfam" id="PF03364">
    <property type="entry name" value="Polyketide_cyc"/>
    <property type="match status" value="1"/>
</dbReference>
<dbReference type="AlphaFoldDB" id="A0A2H0AAJ8"/>
<dbReference type="InterPro" id="IPR023393">
    <property type="entry name" value="START-like_dom_sf"/>
</dbReference>
<evidence type="ECO:0000313" key="3">
    <source>
        <dbReference type="Proteomes" id="UP000231067"/>
    </source>
</evidence>
<proteinExistence type="predicted"/>
<dbReference type="SUPFAM" id="SSF55961">
    <property type="entry name" value="Bet v1-like"/>
    <property type="match status" value="1"/>
</dbReference>
<evidence type="ECO:0000313" key="2">
    <source>
        <dbReference type="EMBL" id="PIP42413.1"/>
    </source>
</evidence>